<dbReference type="RefSeq" id="WP_015193359.1">
    <property type="nucleotide sequence ID" value="NC_019748.1"/>
</dbReference>
<dbReference type="EMBL" id="CP003653">
    <property type="protein sequence ID" value="AFZ35691.1"/>
    <property type="molecule type" value="Genomic_DNA"/>
</dbReference>
<name>K9XUD5_STAC7</name>
<dbReference type="eggNOG" id="ENOG50318FE">
    <property type="taxonomic scope" value="Bacteria"/>
</dbReference>
<accession>K9XUD5</accession>
<dbReference type="PATRIC" id="fig|111780.3.peg.2233"/>
<dbReference type="NCBIfam" id="NF045587">
    <property type="entry name" value="T4P_biogen_EbsA"/>
    <property type="match status" value="1"/>
</dbReference>
<dbReference type="HOGENOM" id="CLU_1955942_0_0_3"/>
<dbReference type="Proteomes" id="UP000010473">
    <property type="component" value="Chromosome"/>
</dbReference>
<reference evidence="2" key="1">
    <citation type="journal article" date="2013" name="Proc. Natl. Acad. Sci. U.S.A.">
        <title>Improving the coverage of the cyanobacterial phylum using diversity-driven genome sequencing.</title>
        <authorList>
            <person name="Shih P.M."/>
            <person name="Wu D."/>
            <person name="Latifi A."/>
            <person name="Axen S.D."/>
            <person name="Fewer D.P."/>
            <person name="Talla E."/>
            <person name="Calteau A."/>
            <person name="Cai F."/>
            <person name="Tandeau de Marsac N."/>
            <person name="Rippka R."/>
            <person name="Herdman M."/>
            <person name="Sivonen K."/>
            <person name="Coursin T."/>
            <person name="Laurent T."/>
            <person name="Goodwin L."/>
            <person name="Nolan M."/>
            <person name="Davenport K.W."/>
            <person name="Han C.S."/>
            <person name="Rubin E.M."/>
            <person name="Eisen J.A."/>
            <person name="Woyke T."/>
            <person name="Gugger M."/>
            <person name="Kerfeld C.A."/>
        </authorList>
    </citation>
    <scope>NUCLEOTIDE SEQUENCE [LARGE SCALE GENOMIC DNA]</scope>
    <source>
        <strain evidence="2">ATCC 29371 / PCC 7437</strain>
    </source>
</reference>
<sequence>MSTIEELKPVGRGDVIIYMPYYSKNKHDSLPVAISLYRQGSLEGQRVIEGGDNIPFVASWYVSKLPSELTRCRLQFDGQADLSYEVTLSNSEFIDYLIDVIINFKRSHLTDFPSEFYRKLLRLEQ</sequence>
<dbReference type="InterPro" id="IPR054652">
    <property type="entry name" value="T4P_EbsA-like"/>
</dbReference>
<protein>
    <submittedName>
        <fullName evidence="1">Uncharacterized protein</fullName>
    </submittedName>
</protein>
<evidence type="ECO:0000313" key="2">
    <source>
        <dbReference type="Proteomes" id="UP000010473"/>
    </source>
</evidence>
<gene>
    <name evidence="1" type="ordered locus">Sta7437_2142</name>
</gene>
<dbReference type="AlphaFoldDB" id="K9XUD5"/>
<keyword evidence="2" id="KW-1185">Reference proteome</keyword>
<proteinExistence type="predicted"/>
<evidence type="ECO:0000313" key="1">
    <source>
        <dbReference type="EMBL" id="AFZ35691.1"/>
    </source>
</evidence>
<dbReference type="KEGG" id="scs:Sta7437_2142"/>
<organism evidence="1 2">
    <name type="scientific">Stanieria cyanosphaera (strain ATCC 29371 / PCC 7437)</name>
    <dbReference type="NCBI Taxonomy" id="111780"/>
    <lineage>
        <taxon>Bacteria</taxon>
        <taxon>Bacillati</taxon>
        <taxon>Cyanobacteriota</taxon>
        <taxon>Cyanophyceae</taxon>
        <taxon>Pleurocapsales</taxon>
        <taxon>Dermocarpellaceae</taxon>
        <taxon>Stanieria</taxon>
    </lineage>
</organism>
<dbReference type="STRING" id="111780.Sta7437_2142"/>
<dbReference type="OrthoDB" id="512629at2"/>